<evidence type="ECO:0000256" key="1">
    <source>
        <dbReference type="SAM" id="Phobius"/>
    </source>
</evidence>
<comment type="caution">
    <text evidence="2">The sequence shown here is derived from an EMBL/GenBank/DDBJ whole genome shotgun (WGS) entry which is preliminary data.</text>
</comment>
<protein>
    <submittedName>
        <fullName evidence="2">Uncharacterized protein</fullName>
    </submittedName>
</protein>
<feature type="transmembrane region" description="Helical" evidence="1">
    <location>
        <begin position="56"/>
        <end position="76"/>
    </location>
</feature>
<dbReference type="AlphaFoldDB" id="A0AAN7BV97"/>
<evidence type="ECO:0000313" key="3">
    <source>
        <dbReference type="Proteomes" id="UP001301958"/>
    </source>
</evidence>
<organism evidence="2 3">
    <name type="scientific">Podospora fimiseda</name>
    <dbReference type="NCBI Taxonomy" id="252190"/>
    <lineage>
        <taxon>Eukaryota</taxon>
        <taxon>Fungi</taxon>
        <taxon>Dikarya</taxon>
        <taxon>Ascomycota</taxon>
        <taxon>Pezizomycotina</taxon>
        <taxon>Sordariomycetes</taxon>
        <taxon>Sordariomycetidae</taxon>
        <taxon>Sordariales</taxon>
        <taxon>Podosporaceae</taxon>
        <taxon>Podospora</taxon>
    </lineage>
</organism>
<keyword evidence="1" id="KW-0472">Membrane</keyword>
<gene>
    <name evidence="2" type="ORF">QBC38DRAFT_469808</name>
</gene>
<keyword evidence="1" id="KW-0812">Transmembrane</keyword>
<feature type="transmembrane region" description="Helical" evidence="1">
    <location>
        <begin position="82"/>
        <end position="100"/>
    </location>
</feature>
<keyword evidence="1" id="KW-1133">Transmembrane helix</keyword>
<evidence type="ECO:0000313" key="2">
    <source>
        <dbReference type="EMBL" id="KAK4230249.1"/>
    </source>
</evidence>
<name>A0AAN7BV97_9PEZI</name>
<proteinExistence type="predicted"/>
<reference evidence="2" key="1">
    <citation type="journal article" date="2023" name="Mol. Phylogenet. Evol.">
        <title>Genome-scale phylogeny and comparative genomics of the fungal order Sordariales.</title>
        <authorList>
            <person name="Hensen N."/>
            <person name="Bonometti L."/>
            <person name="Westerberg I."/>
            <person name="Brannstrom I.O."/>
            <person name="Guillou S."/>
            <person name="Cros-Aarteil S."/>
            <person name="Calhoun S."/>
            <person name="Haridas S."/>
            <person name="Kuo A."/>
            <person name="Mondo S."/>
            <person name="Pangilinan J."/>
            <person name="Riley R."/>
            <person name="LaButti K."/>
            <person name="Andreopoulos B."/>
            <person name="Lipzen A."/>
            <person name="Chen C."/>
            <person name="Yan M."/>
            <person name="Daum C."/>
            <person name="Ng V."/>
            <person name="Clum A."/>
            <person name="Steindorff A."/>
            <person name="Ohm R.A."/>
            <person name="Martin F."/>
            <person name="Silar P."/>
            <person name="Natvig D.O."/>
            <person name="Lalanne C."/>
            <person name="Gautier V."/>
            <person name="Ament-Velasquez S.L."/>
            <person name="Kruys A."/>
            <person name="Hutchinson M.I."/>
            <person name="Powell A.J."/>
            <person name="Barry K."/>
            <person name="Miller A.N."/>
            <person name="Grigoriev I.V."/>
            <person name="Debuchy R."/>
            <person name="Gladieux P."/>
            <person name="Hiltunen Thoren M."/>
            <person name="Johannesson H."/>
        </authorList>
    </citation>
    <scope>NUCLEOTIDE SEQUENCE</scope>
    <source>
        <strain evidence="2">CBS 990.96</strain>
    </source>
</reference>
<reference evidence="2" key="2">
    <citation type="submission" date="2023-05" db="EMBL/GenBank/DDBJ databases">
        <authorList>
            <consortium name="Lawrence Berkeley National Laboratory"/>
            <person name="Steindorff A."/>
            <person name="Hensen N."/>
            <person name="Bonometti L."/>
            <person name="Westerberg I."/>
            <person name="Brannstrom I.O."/>
            <person name="Guillou S."/>
            <person name="Cros-Aarteil S."/>
            <person name="Calhoun S."/>
            <person name="Haridas S."/>
            <person name="Kuo A."/>
            <person name="Mondo S."/>
            <person name="Pangilinan J."/>
            <person name="Riley R."/>
            <person name="Labutti K."/>
            <person name="Andreopoulos B."/>
            <person name="Lipzen A."/>
            <person name="Chen C."/>
            <person name="Yanf M."/>
            <person name="Daum C."/>
            <person name="Ng V."/>
            <person name="Clum A."/>
            <person name="Ohm R."/>
            <person name="Martin F."/>
            <person name="Silar P."/>
            <person name="Natvig D."/>
            <person name="Lalanne C."/>
            <person name="Gautier V."/>
            <person name="Ament-Velasquez S.L."/>
            <person name="Kruys A."/>
            <person name="Hutchinson M.I."/>
            <person name="Powell A.J."/>
            <person name="Barry K."/>
            <person name="Miller A.N."/>
            <person name="Grigoriev I.V."/>
            <person name="Debuchy R."/>
            <person name="Gladieux P."/>
            <person name="Thoren M.H."/>
            <person name="Johannesson H."/>
        </authorList>
    </citation>
    <scope>NUCLEOTIDE SEQUENCE</scope>
    <source>
        <strain evidence="2">CBS 990.96</strain>
    </source>
</reference>
<keyword evidence="3" id="KW-1185">Reference proteome</keyword>
<dbReference type="Proteomes" id="UP001301958">
    <property type="component" value="Unassembled WGS sequence"/>
</dbReference>
<sequence length="101" mass="11513">MKPQGMARCIGSMIVCQRTTHTHTHTHTDDDVGTGYQIIILLDFSARTKKTGTCRFGPCLSLVLSLSTATLVVDFLDPLQLIEGSLASLMWWWLWWLCVWW</sequence>
<accession>A0AAN7BV97</accession>
<dbReference type="EMBL" id="MU865300">
    <property type="protein sequence ID" value="KAK4230249.1"/>
    <property type="molecule type" value="Genomic_DNA"/>
</dbReference>